<evidence type="ECO:0000256" key="1">
    <source>
        <dbReference type="ARBA" id="ARBA00022500"/>
    </source>
</evidence>
<gene>
    <name evidence="9" type="ORF">Q2T52_23400</name>
</gene>
<dbReference type="InterPro" id="IPR024478">
    <property type="entry name" value="HlyB_4HB_MCP"/>
</dbReference>
<evidence type="ECO:0000256" key="3">
    <source>
        <dbReference type="PROSITE-ProRule" id="PRU00284"/>
    </source>
</evidence>
<dbReference type="Pfam" id="PF12729">
    <property type="entry name" value="4HB_MCP_1"/>
    <property type="match status" value="1"/>
</dbReference>
<dbReference type="PRINTS" id="PR00260">
    <property type="entry name" value="CHEMTRNSDUCR"/>
</dbReference>
<dbReference type="Pfam" id="PF00672">
    <property type="entry name" value="HAMP"/>
    <property type="match status" value="1"/>
</dbReference>
<evidence type="ECO:0000259" key="8">
    <source>
        <dbReference type="PROSITE" id="PS50885"/>
    </source>
</evidence>
<feature type="transmembrane region" description="Helical" evidence="6">
    <location>
        <begin position="188"/>
        <end position="208"/>
    </location>
</feature>
<dbReference type="InterPro" id="IPR004089">
    <property type="entry name" value="MCPsignal_dom"/>
</dbReference>
<feature type="domain" description="HAMP" evidence="8">
    <location>
        <begin position="209"/>
        <end position="261"/>
    </location>
</feature>
<evidence type="ECO:0000313" key="9">
    <source>
        <dbReference type="EMBL" id="MDO1585048.1"/>
    </source>
</evidence>
<evidence type="ECO:0000256" key="6">
    <source>
        <dbReference type="SAM" id="Phobius"/>
    </source>
</evidence>
<keyword evidence="6" id="KW-0472">Membrane</keyword>
<organism evidence="9 10">
    <name type="scientific">Rhizobium oryzicola</name>
    <dbReference type="NCBI Taxonomy" id="1232668"/>
    <lineage>
        <taxon>Bacteria</taxon>
        <taxon>Pseudomonadati</taxon>
        <taxon>Pseudomonadota</taxon>
        <taxon>Alphaproteobacteria</taxon>
        <taxon>Hyphomicrobiales</taxon>
        <taxon>Rhizobiaceae</taxon>
        <taxon>Rhizobium/Agrobacterium group</taxon>
        <taxon>Rhizobium</taxon>
    </lineage>
</organism>
<keyword evidence="3" id="KW-0807">Transducer</keyword>
<dbReference type="Proteomes" id="UP001169006">
    <property type="component" value="Unassembled WGS sequence"/>
</dbReference>
<dbReference type="EMBL" id="JAUKWQ010000012">
    <property type="protein sequence ID" value="MDO1585048.1"/>
    <property type="molecule type" value="Genomic_DNA"/>
</dbReference>
<feature type="region of interest" description="Disordered" evidence="5">
    <location>
        <begin position="271"/>
        <end position="300"/>
    </location>
</feature>
<dbReference type="Gene3D" id="1.10.287.950">
    <property type="entry name" value="Methyl-accepting chemotaxis protein"/>
    <property type="match status" value="1"/>
</dbReference>
<keyword evidence="1" id="KW-0145">Chemotaxis</keyword>
<dbReference type="PANTHER" id="PTHR43531:SF11">
    <property type="entry name" value="METHYL-ACCEPTING CHEMOTAXIS PROTEIN 3"/>
    <property type="match status" value="1"/>
</dbReference>
<dbReference type="InterPro" id="IPR003660">
    <property type="entry name" value="HAMP_dom"/>
</dbReference>
<evidence type="ECO:0000313" key="10">
    <source>
        <dbReference type="Proteomes" id="UP001169006"/>
    </source>
</evidence>
<keyword evidence="10" id="KW-1185">Reference proteome</keyword>
<dbReference type="PANTHER" id="PTHR43531">
    <property type="entry name" value="PROTEIN ICFG"/>
    <property type="match status" value="1"/>
</dbReference>
<feature type="domain" description="Methyl-accepting transducer" evidence="7">
    <location>
        <begin position="266"/>
        <end position="481"/>
    </location>
</feature>
<dbReference type="CDD" id="cd06225">
    <property type="entry name" value="HAMP"/>
    <property type="match status" value="1"/>
</dbReference>
<feature type="coiled-coil region" evidence="4">
    <location>
        <begin position="452"/>
        <end position="497"/>
    </location>
</feature>
<proteinExistence type="inferred from homology"/>
<dbReference type="PROSITE" id="PS50885">
    <property type="entry name" value="HAMP"/>
    <property type="match status" value="1"/>
</dbReference>
<name>A0ABT8T413_9HYPH</name>
<accession>A0ABT8T413</accession>
<sequence>MRMSLKFKLLLAFGFLLALLVGISIFGIISLGKINGLIDEMTNGPMLRQQKALALQVTKMRLVQNETNSVFVTTPDAAAVLARQIAADRKDLLDQAAWLMQAAISEDGKKAYRDVTEIAKQMYGFGDRVQALVKSGDREQAFRLLNGEFRQLSEQVDNIVEKRVITNQQQITEKNAAGDEEYEETREAMLAAVVIGFAVATALAVWIMMSVTRGLRSAVEAVRSVSEGDLTTLAPVKSKDEIGELLTFVNMMIERLRTVVGDALSASSNVSSGSQQLSAGSEQLSQGATEQAAAAEEASAAMEQMAANIKQNADNAAQTETIARQSAQNAEVSGQAVSDAVNAMRTIADKIGIVQEIARQTDLLALNAAVEAARAGEHGKGFAVVASEVRKLAERSQVAAAEISGLSGQTVRLATDAGEKLGRLVPDIRRTAELIAEISVACREQDVGASQINEAILQLDKVTQQNAGASEEMSGTAEELSAQAEELQASIAFFRVETNRRQASVPAQAPVREVAANATSKKIAPRSMGRNALASSDDWPAGGDYAEGGVRIVA</sequence>
<dbReference type="PROSITE" id="PS50111">
    <property type="entry name" value="CHEMOTAXIS_TRANSDUC_2"/>
    <property type="match status" value="1"/>
</dbReference>
<evidence type="ECO:0000256" key="2">
    <source>
        <dbReference type="ARBA" id="ARBA00029447"/>
    </source>
</evidence>
<reference evidence="9" key="1">
    <citation type="journal article" date="2015" name="Int. J. Syst. Evol. Microbiol.">
        <title>Rhizobium oryzicola sp. nov., potential plant-growth-promoting endophytic bacteria isolated from rice roots.</title>
        <authorList>
            <person name="Zhang X.X."/>
            <person name="Gao J.S."/>
            <person name="Cao Y.H."/>
            <person name="Sheirdil R.A."/>
            <person name="Wang X.C."/>
            <person name="Zhang L."/>
        </authorList>
    </citation>
    <scope>NUCLEOTIDE SEQUENCE</scope>
    <source>
        <strain evidence="9">05753</strain>
    </source>
</reference>
<evidence type="ECO:0000256" key="5">
    <source>
        <dbReference type="SAM" id="MobiDB-lite"/>
    </source>
</evidence>
<keyword evidence="6" id="KW-0812">Transmembrane</keyword>
<dbReference type="SMART" id="SM00304">
    <property type="entry name" value="HAMP"/>
    <property type="match status" value="1"/>
</dbReference>
<keyword evidence="4" id="KW-0175">Coiled coil</keyword>
<dbReference type="SMART" id="SM00283">
    <property type="entry name" value="MA"/>
    <property type="match status" value="1"/>
</dbReference>
<dbReference type="SUPFAM" id="SSF58104">
    <property type="entry name" value="Methyl-accepting chemotaxis protein (MCP) signaling domain"/>
    <property type="match status" value="1"/>
</dbReference>
<reference evidence="9" key="2">
    <citation type="submission" date="2023-07" db="EMBL/GenBank/DDBJ databases">
        <authorList>
            <person name="Sun H."/>
        </authorList>
    </citation>
    <scope>NUCLEOTIDE SEQUENCE</scope>
    <source>
        <strain evidence="9">05753</strain>
    </source>
</reference>
<evidence type="ECO:0000256" key="4">
    <source>
        <dbReference type="SAM" id="Coils"/>
    </source>
</evidence>
<dbReference type="RefSeq" id="WP_302079338.1">
    <property type="nucleotide sequence ID" value="NZ_JAUKWQ010000012.1"/>
</dbReference>
<comment type="similarity">
    <text evidence="2">Belongs to the methyl-accepting chemotaxis (MCP) protein family.</text>
</comment>
<dbReference type="Pfam" id="PF00015">
    <property type="entry name" value="MCPsignal"/>
    <property type="match status" value="1"/>
</dbReference>
<keyword evidence="6" id="KW-1133">Transmembrane helix</keyword>
<dbReference type="InterPro" id="IPR051310">
    <property type="entry name" value="MCP_chemotaxis"/>
</dbReference>
<evidence type="ECO:0000259" key="7">
    <source>
        <dbReference type="PROSITE" id="PS50111"/>
    </source>
</evidence>
<dbReference type="InterPro" id="IPR004090">
    <property type="entry name" value="Chemotax_Me-accpt_rcpt"/>
</dbReference>
<feature type="compositionally biased region" description="Low complexity" evidence="5">
    <location>
        <begin position="288"/>
        <end position="300"/>
    </location>
</feature>
<comment type="caution">
    <text evidence="9">The sequence shown here is derived from an EMBL/GenBank/DDBJ whole genome shotgun (WGS) entry which is preliminary data.</text>
</comment>
<protein>
    <submittedName>
        <fullName evidence="9">Methyl-accepting chemotaxis protein</fullName>
    </submittedName>
</protein>